<evidence type="ECO:0000256" key="8">
    <source>
        <dbReference type="ARBA" id="ARBA00022801"/>
    </source>
</evidence>
<dbReference type="GO" id="GO:0005886">
    <property type="term" value="C:plasma membrane"/>
    <property type="evidence" value="ECO:0007669"/>
    <property type="project" value="UniProtKB-SubCell"/>
</dbReference>
<evidence type="ECO:0000256" key="13">
    <source>
        <dbReference type="ARBA" id="ARBA00043671"/>
    </source>
</evidence>
<dbReference type="EMBL" id="JBJJXI010000123">
    <property type="protein sequence ID" value="KAL3389402.1"/>
    <property type="molecule type" value="Genomic_DNA"/>
</dbReference>
<comment type="subcellular location">
    <subcellularLocation>
        <location evidence="1">Cell membrane</location>
    </subcellularLocation>
</comment>
<keyword evidence="19" id="KW-1185">Reference proteome</keyword>
<feature type="signal peptide" evidence="17">
    <location>
        <begin position="1"/>
        <end position="18"/>
    </location>
</feature>
<evidence type="ECO:0000256" key="10">
    <source>
        <dbReference type="ARBA" id="ARBA00023180"/>
    </source>
</evidence>
<evidence type="ECO:0000256" key="2">
    <source>
        <dbReference type="ARBA" id="ARBA00008422"/>
    </source>
</evidence>
<dbReference type="CDD" id="cd07061">
    <property type="entry name" value="HP_HAP_like"/>
    <property type="match status" value="1"/>
</dbReference>
<organism evidence="18 19">
    <name type="scientific">Trichogramma kaykai</name>
    <dbReference type="NCBI Taxonomy" id="54128"/>
    <lineage>
        <taxon>Eukaryota</taxon>
        <taxon>Metazoa</taxon>
        <taxon>Ecdysozoa</taxon>
        <taxon>Arthropoda</taxon>
        <taxon>Hexapoda</taxon>
        <taxon>Insecta</taxon>
        <taxon>Pterygota</taxon>
        <taxon>Neoptera</taxon>
        <taxon>Endopterygota</taxon>
        <taxon>Hymenoptera</taxon>
        <taxon>Apocrita</taxon>
        <taxon>Proctotrupomorpha</taxon>
        <taxon>Chalcidoidea</taxon>
        <taxon>Trichogrammatidae</taxon>
        <taxon>Trichogramma</taxon>
    </lineage>
</organism>
<proteinExistence type="inferred from homology"/>
<sequence>MYSSLILLYLLGAILVSGQQKCYNKSTDFYALTGTRTPYHLVGGTLERPKKKCEPLQVWAIIRHGTRYLQDYEVPEYGIDGLETIRDEIVENHKRGAGHLCSQDVEKIRSWRFTAHIRPHDSDDMTELGHYEMSSLGTRLKNFFPEIFDVDSDQVTADDFQFQATNFTRTIESMKSFQRGFFGKVLEVESKVPLTNDALLIPQKQCPAWKKKNRPADVNKERDTFTNGPEFDIIKREVAEKLGYNEPLSFEKIKPMYEMCRWEAAWFPNETSTWCMAFTKEHLKYYEYREDLNYYYCCGPAQRLSQKLGCLTLSDMFNHFESKKQQVPDEPRGVFYFVHTLSNQQLMAALGIAKYPEFDGTSYSTAANRTYRNSFNAAFGTQLMAIFYKCEEDEKSPYKVQFQQAEKVIPMDGCDDEGLCDWEYLKSKFGRAVQECSMDVCYQNLPNRTTPPIYF</sequence>
<keyword evidence="16" id="KW-1015">Disulfide bond</keyword>
<comment type="catalytic activity">
    <reaction evidence="15">
        <text>(2R)-2,3-bisphosphoglycerate + H2O = (2R)-2-phosphoglycerate + phosphate</text>
        <dbReference type="Rhea" id="RHEA:27381"/>
        <dbReference type="ChEBI" id="CHEBI:15377"/>
        <dbReference type="ChEBI" id="CHEBI:43474"/>
        <dbReference type="ChEBI" id="CHEBI:58248"/>
        <dbReference type="ChEBI" id="CHEBI:58289"/>
        <dbReference type="EC" id="3.1.3.80"/>
    </reaction>
    <physiologicalReaction direction="left-to-right" evidence="15">
        <dbReference type="Rhea" id="RHEA:27382"/>
    </physiologicalReaction>
</comment>
<dbReference type="PIRSF" id="PIRSF000894">
    <property type="entry name" value="Acid_phosphatase"/>
    <property type="match status" value="1"/>
</dbReference>
<evidence type="ECO:0000256" key="3">
    <source>
        <dbReference type="ARBA" id="ARBA00012976"/>
    </source>
</evidence>
<dbReference type="PANTHER" id="PTHR20963">
    <property type="entry name" value="MULTIPLE INOSITOL POLYPHOSPHATE PHOSPHATASE-RELATED"/>
    <property type="match status" value="1"/>
</dbReference>
<dbReference type="GO" id="GO:0034417">
    <property type="term" value="F:bisphosphoglycerate 3-phosphatase activity"/>
    <property type="evidence" value="ECO:0007669"/>
    <property type="project" value="UniProtKB-EC"/>
</dbReference>
<dbReference type="EC" id="3.1.3.62" evidence="4"/>
<comment type="catalytic activity">
    <reaction evidence="13">
        <text>1D-myo-inositol 1,2,4,5,6-pentakisphosphate + H2O = 1D-myo-inositol 1,2,5,6-tetrakisphosphate + phosphate</text>
        <dbReference type="Rhea" id="RHEA:77115"/>
        <dbReference type="ChEBI" id="CHEBI:15377"/>
        <dbReference type="ChEBI" id="CHEBI:43474"/>
        <dbReference type="ChEBI" id="CHEBI:57798"/>
        <dbReference type="ChEBI" id="CHEBI:195535"/>
        <dbReference type="EC" id="3.1.3.62"/>
    </reaction>
    <physiologicalReaction direction="left-to-right" evidence="13">
        <dbReference type="Rhea" id="RHEA:77116"/>
    </physiologicalReaction>
</comment>
<dbReference type="Pfam" id="PF00328">
    <property type="entry name" value="His_Phos_2"/>
    <property type="match status" value="1"/>
</dbReference>
<feature type="disulfide bond" evidence="16">
    <location>
        <begin position="53"/>
        <end position="390"/>
    </location>
</feature>
<evidence type="ECO:0000256" key="4">
    <source>
        <dbReference type="ARBA" id="ARBA00013040"/>
    </source>
</evidence>
<accession>A0ABD2W8Y6</accession>
<evidence type="ECO:0000256" key="9">
    <source>
        <dbReference type="ARBA" id="ARBA00023136"/>
    </source>
</evidence>
<dbReference type="InterPro" id="IPR016274">
    <property type="entry name" value="Histidine_acid_Pase_euk"/>
</dbReference>
<keyword evidence="9" id="KW-0472">Membrane</keyword>
<evidence type="ECO:0000256" key="11">
    <source>
        <dbReference type="ARBA" id="ARBA00031642"/>
    </source>
</evidence>
<feature type="chain" id="PRO_5044835341" description="Multiple inositol polyphosphate phosphatase 1" evidence="17">
    <location>
        <begin position="19"/>
        <end position="455"/>
    </location>
</feature>
<protein>
    <recommendedName>
        <fullName evidence="5">Multiple inositol polyphosphate phosphatase 1</fullName>
        <ecNumber evidence="4">3.1.3.62</ecNumber>
        <ecNumber evidence="3">3.1.3.80</ecNumber>
    </recommendedName>
    <alternativeName>
        <fullName evidence="11">2,3-bisphosphoglycerate 3-phosphatase</fullName>
    </alternativeName>
</protein>
<evidence type="ECO:0000256" key="7">
    <source>
        <dbReference type="ARBA" id="ARBA00022729"/>
    </source>
</evidence>
<feature type="disulfide bond" evidence="16">
    <location>
        <begin position="414"/>
        <end position="420"/>
    </location>
</feature>
<evidence type="ECO:0000256" key="15">
    <source>
        <dbReference type="ARBA" id="ARBA00043832"/>
    </source>
</evidence>
<feature type="disulfide bond" evidence="16">
    <location>
        <begin position="260"/>
        <end position="275"/>
    </location>
</feature>
<keyword evidence="8" id="KW-0378">Hydrolase</keyword>
<keyword evidence="7 17" id="KW-0732">Signal</keyword>
<evidence type="ECO:0000313" key="19">
    <source>
        <dbReference type="Proteomes" id="UP001627154"/>
    </source>
</evidence>
<evidence type="ECO:0000256" key="16">
    <source>
        <dbReference type="PIRSR" id="PIRSR000894-2"/>
    </source>
</evidence>
<dbReference type="PANTHER" id="PTHR20963:SF8">
    <property type="entry name" value="MULTIPLE INOSITOL POLYPHOSPHATE PHOSPHATASE 1"/>
    <property type="match status" value="1"/>
</dbReference>
<dbReference type="InterPro" id="IPR029033">
    <property type="entry name" value="His_PPase_superfam"/>
</dbReference>
<keyword evidence="10" id="KW-0325">Glycoprotein</keyword>
<name>A0ABD2W8Y6_9HYME</name>
<comment type="caution">
    <text evidence="18">The sequence shown here is derived from an EMBL/GenBank/DDBJ whole genome shotgun (WGS) entry which is preliminary data.</text>
</comment>
<dbReference type="EC" id="3.1.3.80" evidence="3"/>
<evidence type="ECO:0000256" key="6">
    <source>
        <dbReference type="ARBA" id="ARBA00022475"/>
    </source>
</evidence>
<evidence type="ECO:0000256" key="1">
    <source>
        <dbReference type="ARBA" id="ARBA00004236"/>
    </source>
</evidence>
<evidence type="ECO:0000313" key="18">
    <source>
        <dbReference type="EMBL" id="KAL3389402.1"/>
    </source>
</evidence>
<dbReference type="Proteomes" id="UP001627154">
    <property type="component" value="Unassembled WGS sequence"/>
</dbReference>
<evidence type="ECO:0000256" key="5">
    <source>
        <dbReference type="ARBA" id="ARBA00018097"/>
    </source>
</evidence>
<comment type="catalytic activity">
    <reaction evidence="14">
        <text>1D-myo-inositol hexakisphosphate + H2O = 1D-myo-inositol 1,2,4,5,6-pentakisphosphate + phosphate</text>
        <dbReference type="Rhea" id="RHEA:16989"/>
        <dbReference type="ChEBI" id="CHEBI:15377"/>
        <dbReference type="ChEBI" id="CHEBI:43474"/>
        <dbReference type="ChEBI" id="CHEBI:57798"/>
        <dbReference type="ChEBI" id="CHEBI:58130"/>
        <dbReference type="EC" id="3.1.3.62"/>
    </reaction>
    <physiologicalReaction direction="left-to-right" evidence="14">
        <dbReference type="Rhea" id="RHEA:16990"/>
    </physiologicalReaction>
</comment>
<dbReference type="Gene3D" id="3.40.50.1240">
    <property type="entry name" value="Phosphoglycerate mutase-like"/>
    <property type="match status" value="1"/>
</dbReference>
<comment type="catalytic activity">
    <reaction evidence="12">
        <text>1D-myo-inositol 1,2,5,6-tetrakisphosphate + H2O = 1D-myo-inositol 1,2,6-trisphosphate + phosphate</text>
        <dbReference type="Rhea" id="RHEA:77119"/>
        <dbReference type="ChEBI" id="CHEBI:15377"/>
        <dbReference type="ChEBI" id="CHEBI:43474"/>
        <dbReference type="ChEBI" id="CHEBI:195535"/>
        <dbReference type="ChEBI" id="CHEBI:195537"/>
        <dbReference type="EC" id="3.1.3.62"/>
    </reaction>
    <physiologicalReaction direction="left-to-right" evidence="12">
        <dbReference type="Rhea" id="RHEA:77120"/>
    </physiologicalReaction>
</comment>
<evidence type="ECO:0000256" key="17">
    <source>
        <dbReference type="SAM" id="SignalP"/>
    </source>
</evidence>
<dbReference type="InterPro" id="IPR000560">
    <property type="entry name" value="His_Pase_clade-2"/>
</dbReference>
<reference evidence="18 19" key="1">
    <citation type="journal article" date="2024" name="bioRxiv">
        <title>A reference genome for Trichogramma kaykai: A tiny desert-dwelling parasitoid wasp with competing sex-ratio distorters.</title>
        <authorList>
            <person name="Culotta J."/>
            <person name="Lindsey A.R."/>
        </authorList>
    </citation>
    <scope>NUCLEOTIDE SEQUENCE [LARGE SCALE GENOMIC DNA]</scope>
    <source>
        <strain evidence="18 19">KSX58</strain>
    </source>
</reference>
<evidence type="ECO:0000256" key="12">
    <source>
        <dbReference type="ARBA" id="ARBA00043668"/>
    </source>
</evidence>
<gene>
    <name evidence="18" type="ORF">TKK_015628</name>
</gene>
<keyword evidence="6" id="KW-1003">Cell membrane</keyword>
<comment type="similarity">
    <text evidence="2">Belongs to the histidine acid phosphatase family. MINPP1 subfamily.</text>
</comment>
<dbReference type="SUPFAM" id="SSF53254">
    <property type="entry name" value="Phosphoglycerate mutase-like"/>
    <property type="match status" value="1"/>
</dbReference>
<dbReference type="AlphaFoldDB" id="A0ABD2W8Y6"/>
<evidence type="ECO:0000256" key="14">
    <source>
        <dbReference type="ARBA" id="ARBA00043691"/>
    </source>
</evidence>